<comment type="caution">
    <text evidence="4">The sequence shown here is derived from an EMBL/GenBank/DDBJ whole genome shotgun (WGS) entry which is preliminary data.</text>
</comment>
<dbReference type="EMBL" id="JBJQOH010000001">
    <property type="protein sequence ID" value="KAL3698999.1"/>
    <property type="molecule type" value="Genomic_DNA"/>
</dbReference>
<dbReference type="Pfam" id="PF21771">
    <property type="entry name" value="CFAP58_CC"/>
    <property type="match status" value="1"/>
</dbReference>
<evidence type="ECO:0000256" key="1">
    <source>
        <dbReference type="ARBA" id="ARBA00023054"/>
    </source>
</evidence>
<sequence length="614" mass="72287">MTTMVEQQEIVMKLESTLREQRAILEKSIKDFEASNQKVLKMQGDLEEQINNNTQLLAENSQKQVELKLKEDEIESFKLEIIRVNKIREATLNKLKVIEKQKEEVERQREDLTSQITKLERDVEAQRKIAEHERKRLEESLRERDVLNKMKTQAEDQTQKQADLVKINEVAIHNLEMEINLYKHAATKQDKDIDKLEIEREKFGTEAAKSATNFMKTLDEVRNRELSIMELQKKLIEAESTIKHQQNLSETIRTERNLYSKNLVQAQDEIDEMKRKFKIMAHLVDQLKEEVSSRDNALTKEHAEYLKIEKEREALKGDLSRINHQITEAEAKITENLSHIENLNHIISEADDEQARQKKEMEVIKGERDNLAAQLIRRNEELSLLYEKIRIEQSTLLKGQIQYRDRLDELRVLKIKLTDHKRKLALMHNSCRNVDVLKNEIHNLGRALIQERTKVSALSEELESPMNVHRWRKLEGTDPNKYEMIIKIQTLQKRLILKTEEVVEKDLLIQEKEKLYIELRNILARQPGPEAQEQLSQYSRTIADKTRQLKAMSSELQMCQTHIAEYKKEIQNLNEELLQAKEKYFELRRTSGKTTQQDTAEQILLDSERSLVGV</sequence>
<evidence type="ECO:0000313" key="5">
    <source>
        <dbReference type="Proteomes" id="UP001633002"/>
    </source>
</evidence>
<dbReference type="Proteomes" id="UP001633002">
    <property type="component" value="Unassembled WGS sequence"/>
</dbReference>
<evidence type="ECO:0000256" key="2">
    <source>
        <dbReference type="SAM" id="Coils"/>
    </source>
</evidence>
<dbReference type="InterPro" id="IPR049270">
    <property type="entry name" value="CFAP58_CC"/>
</dbReference>
<feature type="domain" description="Cilia- and flagella-associated protein 58 central coiled coil" evidence="3">
    <location>
        <begin position="124"/>
        <end position="423"/>
    </location>
</feature>
<dbReference type="AlphaFoldDB" id="A0ABD3I900"/>
<proteinExistence type="predicted"/>
<keyword evidence="1 2" id="KW-0175">Coiled coil</keyword>
<reference evidence="4 5" key="1">
    <citation type="submission" date="2024-09" db="EMBL/GenBank/DDBJ databases">
        <title>Chromosome-scale assembly of Riccia sorocarpa.</title>
        <authorList>
            <person name="Paukszto L."/>
        </authorList>
    </citation>
    <scope>NUCLEOTIDE SEQUENCE [LARGE SCALE GENOMIC DNA]</scope>
    <source>
        <strain evidence="4">LP-2024</strain>
        <tissue evidence="4">Aerial parts of the thallus</tissue>
    </source>
</reference>
<evidence type="ECO:0000259" key="3">
    <source>
        <dbReference type="Pfam" id="PF21771"/>
    </source>
</evidence>
<feature type="coiled-coil region" evidence="2">
    <location>
        <begin position="535"/>
        <end position="590"/>
    </location>
</feature>
<name>A0ABD3I900_9MARC</name>
<organism evidence="4 5">
    <name type="scientific">Riccia sorocarpa</name>
    <dbReference type="NCBI Taxonomy" id="122646"/>
    <lineage>
        <taxon>Eukaryota</taxon>
        <taxon>Viridiplantae</taxon>
        <taxon>Streptophyta</taxon>
        <taxon>Embryophyta</taxon>
        <taxon>Marchantiophyta</taxon>
        <taxon>Marchantiopsida</taxon>
        <taxon>Marchantiidae</taxon>
        <taxon>Marchantiales</taxon>
        <taxon>Ricciaceae</taxon>
        <taxon>Riccia</taxon>
    </lineage>
</organism>
<evidence type="ECO:0000313" key="4">
    <source>
        <dbReference type="EMBL" id="KAL3698999.1"/>
    </source>
</evidence>
<gene>
    <name evidence="4" type="ORF">R1sor_017021</name>
</gene>
<feature type="coiled-coil region" evidence="2">
    <location>
        <begin position="46"/>
        <end position="157"/>
    </location>
</feature>
<dbReference type="PANTHER" id="PTHR32083">
    <property type="entry name" value="CILIA AND FLAGELLA-ASSOCIATED PROTEIN 58-RELATED"/>
    <property type="match status" value="1"/>
</dbReference>
<keyword evidence="5" id="KW-1185">Reference proteome</keyword>
<protein>
    <recommendedName>
        <fullName evidence="3">Cilia- and flagella-associated protein 58 central coiled coil domain-containing protein</fullName>
    </recommendedName>
</protein>
<feature type="coiled-coil region" evidence="2">
    <location>
        <begin position="228"/>
        <end position="392"/>
    </location>
</feature>
<dbReference type="PANTHER" id="PTHR32083:SF0">
    <property type="entry name" value="CILIA AND FLAGELLA-ASSOCIATED PROTEIN 58"/>
    <property type="match status" value="1"/>
</dbReference>
<accession>A0ABD3I900</accession>